<dbReference type="InterPro" id="IPR036291">
    <property type="entry name" value="NAD(P)-bd_dom_sf"/>
</dbReference>
<name>A0AAD6MV07_9EURO</name>
<reference evidence="5" key="2">
    <citation type="submission" date="2023-01" db="EMBL/GenBank/DDBJ databases">
        <authorList>
            <person name="Petersen C."/>
        </authorList>
    </citation>
    <scope>NUCLEOTIDE SEQUENCE</scope>
    <source>
        <strain evidence="5">IBT 17514</strain>
    </source>
</reference>
<dbReference type="Gene3D" id="3.40.50.720">
    <property type="entry name" value="NAD(P)-binding Rossmann-like Domain"/>
    <property type="match status" value="1"/>
</dbReference>
<proteinExistence type="inferred from homology"/>
<keyword evidence="6" id="KW-1185">Reference proteome</keyword>
<sequence>MSNFNYETTGEDVASVCSDAIRGKVILITGPSPKSLGAEFATTISVYAPAMIILASRDTSKLEEVAASIKAIKSEISTRILKLDLSSQASIRDAAQEVNNYEDVPHIDVLVNSAGLMAVPYGQTAEGIELQFGVNHVGHFLFTNLIMGKLISEDGTRASRVLNVTSVGHELSRVRFEDYNFKDGQYYNRWYAYGQSKSANMLFSVALAERLAKKGLISVSLHPGSIFTNLSSHLGKDAWEELGGIAFSLGLPRFTSYEGLDYKTQQQGVATYVFGAFHESITQQVNGRHLRDSQVMEPRGYKSWARDPTDADELWKLSEKLAGQKFNY</sequence>
<evidence type="ECO:0000256" key="2">
    <source>
        <dbReference type="ARBA" id="ARBA00022857"/>
    </source>
</evidence>
<dbReference type="SUPFAM" id="SSF51735">
    <property type="entry name" value="NAD(P)-binding Rossmann-fold domains"/>
    <property type="match status" value="1"/>
</dbReference>
<dbReference type="GO" id="GO:0016491">
    <property type="term" value="F:oxidoreductase activity"/>
    <property type="evidence" value="ECO:0007669"/>
    <property type="project" value="UniProtKB-KW"/>
</dbReference>
<dbReference type="PANTHER" id="PTHR24320:SF283">
    <property type="entry name" value="RETINOL DEHYDROGENASE 11"/>
    <property type="match status" value="1"/>
</dbReference>
<organism evidence="5 6">
    <name type="scientific">Penicillium malachiteum</name>
    <dbReference type="NCBI Taxonomy" id="1324776"/>
    <lineage>
        <taxon>Eukaryota</taxon>
        <taxon>Fungi</taxon>
        <taxon>Dikarya</taxon>
        <taxon>Ascomycota</taxon>
        <taxon>Pezizomycotina</taxon>
        <taxon>Eurotiomycetes</taxon>
        <taxon>Eurotiomycetidae</taxon>
        <taxon>Eurotiales</taxon>
        <taxon>Aspergillaceae</taxon>
        <taxon>Penicillium</taxon>
    </lineage>
</organism>
<dbReference type="AlphaFoldDB" id="A0AAD6MV07"/>
<comment type="caution">
    <text evidence="5">The sequence shown here is derived from an EMBL/GenBank/DDBJ whole genome shotgun (WGS) entry which is preliminary data.</text>
</comment>
<evidence type="ECO:0000313" key="5">
    <source>
        <dbReference type="EMBL" id="KAJ5720038.1"/>
    </source>
</evidence>
<dbReference type="EMBL" id="JAQJAN010000009">
    <property type="protein sequence ID" value="KAJ5720038.1"/>
    <property type="molecule type" value="Genomic_DNA"/>
</dbReference>
<reference evidence="5" key="1">
    <citation type="journal article" date="2023" name="IMA Fungus">
        <title>Comparative genomic study of the Penicillium genus elucidates a diverse pangenome and 15 lateral gene transfer events.</title>
        <authorList>
            <person name="Petersen C."/>
            <person name="Sorensen T."/>
            <person name="Nielsen M.R."/>
            <person name="Sondergaard T.E."/>
            <person name="Sorensen J.L."/>
            <person name="Fitzpatrick D.A."/>
            <person name="Frisvad J.C."/>
            <person name="Nielsen K.L."/>
        </authorList>
    </citation>
    <scope>NUCLEOTIDE SEQUENCE</scope>
    <source>
        <strain evidence="5">IBT 17514</strain>
    </source>
</reference>
<dbReference type="PANTHER" id="PTHR24320">
    <property type="entry name" value="RETINOL DEHYDROGENASE"/>
    <property type="match status" value="1"/>
</dbReference>
<evidence type="ECO:0000256" key="1">
    <source>
        <dbReference type="ARBA" id="ARBA00006484"/>
    </source>
</evidence>
<dbReference type="Pfam" id="PF00106">
    <property type="entry name" value="adh_short"/>
    <property type="match status" value="1"/>
</dbReference>
<accession>A0AAD6MV07</accession>
<evidence type="ECO:0000313" key="6">
    <source>
        <dbReference type="Proteomes" id="UP001215712"/>
    </source>
</evidence>
<evidence type="ECO:0000256" key="3">
    <source>
        <dbReference type="ARBA" id="ARBA00023002"/>
    </source>
</evidence>
<dbReference type="PRINTS" id="PR00080">
    <property type="entry name" value="SDRFAMILY"/>
</dbReference>
<keyword evidence="3" id="KW-0560">Oxidoreductase</keyword>
<protein>
    <submittedName>
        <fullName evidence="5">Uncharacterized protein</fullName>
    </submittedName>
</protein>
<dbReference type="Proteomes" id="UP001215712">
    <property type="component" value="Unassembled WGS sequence"/>
</dbReference>
<comment type="similarity">
    <text evidence="1 4">Belongs to the short-chain dehydrogenases/reductases (SDR) family.</text>
</comment>
<gene>
    <name evidence="5" type="ORF">N7493_006916</name>
</gene>
<evidence type="ECO:0000256" key="4">
    <source>
        <dbReference type="RuleBase" id="RU000363"/>
    </source>
</evidence>
<dbReference type="InterPro" id="IPR002347">
    <property type="entry name" value="SDR_fam"/>
</dbReference>
<keyword evidence="2" id="KW-0521">NADP</keyword>